<organism evidence="1 2">
    <name type="scientific">Sphingomonas faeni</name>
    <dbReference type="NCBI Taxonomy" id="185950"/>
    <lineage>
        <taxon>Bacteria</taxon>
        <taxon>Pseudomonadati</taxon>
        <taxon>Pseudomonadota</taxon>
        <taxon>Alphaproteobacteria</taxon>
        <taxon>Sphingomonadales</taxon>
        <taxon>Sphingomonadaceae</taxon>
        <taxon>Sphingomonas</taxon>
    </lineage>
</organism>
<protein>
    <submittedName>
        <fullName evidence="1">Uncharacterized protein</fullName>
    </submittedName>
</protein>
<gene>
    <name evidence="1" type="ORF">C8J25_106200</name>
</gene>
<accession>A0A2T5U364</accession>
<comment type="caution">
    <text evidence="1">The sequence shown here is derived from an EMBL/GenBank/DDBJ whole genome shotgun (WGS) entry which is preliminary data.</text>
</comment>
<dbReference type="AlphaFoldDB" id="A0A2T5U364"/>
<proteinExistence type="predicted"/>
<evidence type="ECO:0000313" key="1">
    <source>
        <dbReference type="EMBL" id="PTW45948.1"/>
    </source>
</evidence>
<sequence>MFPREGGDPVWAPAFAGEQASYRITGNVTREPAQTFCVAFT</sequence>
<evidence type="ECO:0000313" key="2">
    <source>
        <dbReference type="Proteomes" id="UP000244013"/>
    </source>
</evidence>
<dbReference type="EMBL" id="QAYE01000006">
    <property type="protein sequence ID" value="PTW45948.1"/>
    <property type="molecule type" value="Genomic_DNA"/>
</dbReference>
<dbReference type="Proteomes" id="UP000244013">
    <property type="component" value="Unassembled WGS sequence"/>
</dbReference>
<name>A0A2T5U364_9SPHN</name>
<reference evidence="1 2" key="1">
    <citation type="submission" date="2018-04" db="EMBL/GenBank/DDBJ databases">
        <title>Genomic Encyclopedia of Type Strains, Phase III (KMG-III): the genomes of soil and plant-associated and newly described type strains.</title>
        <authorList>
            <person name="Whitman W."/>
        </authorList>
    </citation>
    <scope>NUCLEOTIDE SEQUENCE [LARGE SCALE GENOMIC DNA]</scope>
    <source>
        <strain evidence="1 2">MA-olki</strain>
    </source>
</reference>